<dbReference type="FunFam" id="1.20.120.1750:FF:000040">
    <property type="entry name" value="RBR-type E3 ubiquitin transferase"/>
    <property type="match status" value="1"/>
</dbReference>
<evidence type="ECO:0000313" key="8">
    <source>
        <dbReference type="Ensembl" id="ENSORLP00015024311.1"/>
    </source>
</evidence>
<keyword evidence="2" id="KW-0479">Metal-binding</keyword>
<name>A0A3P9IWN5_ORYLA</name>
<accession>A0A3P9IWN5</accession>
<dbReference type="AlphaFoldDB" id="A0A3P9IWN5"/>
<evidence type="ECO:0000256" key="4">
    <source>
        <dbReference type="ARBA" id="ARBA00022771"/>
    </source>
</evidence>
<keyword evidence="3" id="KW-0677">Repeat</keyword>
<proteinExistence type="predicted"/>
<evidence type="ECO:0000256" key="3">
    <source>
        <dbReference type="ARBA" id="ARBA00022737"/>
    </source>
</evidence>
<evidence type="ECO:0000256" key="1">
    <source>
        <dbReference type="ARBA" id="ARBA00022679"/>
    </source>
</evidence>
<evidence type="ECO:0000256" key="6">
    <source>
        <dbReference type="ARBA" id="ARBA00022833"/>
    </source>
</evidence>
<dbReference type="GO" id="GO:0016740">
    <property type="term" value="F:transferase activity"/>
    <property type="evidence" value="ECO:0007669"/>
    <property type="project" value="UniProtKB-KW"/>
</dbReference>
<dbReference type="GO" id="GO:0008270">
    <property type="term" value="F:zinc ion binding"/>
    <property type="evidence" value="ECO:0007669"/>
    <property type="project" value="UniProtKB-KW"/>
</dbReference>
<evidence type="ECO:0000256" key="2">
    <source>
        <dbReference type="ARBA" id="ARBA00022723"/>
    </source>
</evidence>
<keyword evidence="5" id="KW-0833">Ubl conjugation pathway</keyword>
<dbReference type="InterPro" id="IPR044066">
    <property type="entry name" value="TRIAD_supradom"/>
</dbReference>
<keyword evidence="1" id="KW-0808">Transferase</keyword>
<keyword evidence="4" id="KW-0863">Zinc-finger</keyword>
<evidence type="ECO:0000313" key="9">
    <source>
        <dbReference type="Proteomes" id="UP000265200"/>
    </source>
</evidence>
<evidence type="ECO:0000259" key="7">
    <source>
        <dbReference type="PROSITE" id="PS51873"/>
    </source>
</evidence>
<dbReference type="Proteomes" id="UP000265200">
    <property type="component" value="Chromosome 18"/>
</dbReference>
<evidence type="ECO:0000256" key="5">
    <source>
        <dbReference type="ARBA" id="ARBA00022786"/>
    </source>
</evidence>
<reference evidence="8 9" key="2">
    <citation type="submission" date="2017-04" db="EMBL/GenBank/DDBJ databases">
        <title>CpG methylation of centromeres and impact of large insertions on vertebrate speciation.</title>
        <authorList>
            <person name="Ichikawa K."/>
            <person name="Yoshimura J."/>
            <person name="Morishita S."/>
        </authorList>
    </citation>
    <scope>NUCLEOTIDE SEQUENCE</scope>
    <source>
        <strain evidence="8 9">HSOK</strain>
    </source>
</reference>
<keyword evidence="6" id="KW-0862">Zinc</keyword>
<protein>
    <recommendedName>
        <fullName evidence="7">RING-type domain-containing protein</fullName>
    </recommendedName>
</protein>
<reference evidence="8" key="4">
    <citation type="submission" date="2025-09" db="UniProtKB">
        <authorList>
            <consortium name="Ensembl"/>
        </authorList>
    </citation>
    <scope>IDENTIFICATION</scope>
    <source>
        <strain evidence="8">HSOK</strain>
    </source>
</reference>
<dbReference type="Gene3D" id="1.20.120.1750">
    <property type="match status" value="1"/>
</dbReference>
<reference key="1">
    <citation type="journal article" date="2007" name="Nature">
        <title>The medaka draft genome and insights into vertebrate genome evolution.</title>
        <authorList>
            <person name="Kasahara M."/>
            <person name="Naruse K."/>
            <person name="Sasaki S."/>
            <person name="Nakatani Y."/>
            <person name="Qu W."/>
            <person name="Ahsan B."/>
            <person name="Yamada T."/>
            <person name="Nagayasu Y."/>
            <person name="Doi K."/>
            <person name="Kasai Y."/>
            <person name="Jindo T."/>
            <person name="Kobayashi D."/>
            <person name="Shimada A."/>
            <person name="Toyoda A."/>
            <person name="Kuroki Y."/>
            <person name="Fujiyama A."/>
            <person name="Sasaki T."/>
            <person name="Shimizu A."/>
            <person name="Asakawa S."/>
            <person name="Shimizu N."/>
            <person name="Hashimoto S."/>
            <person name="Yang J."/>
            <person name="Lee Y."/>
            <person name="Matsushima K."/>
            <person name="Sugano S."/>
            <person name="Sakaizumi M."/>
            <person name="Narita T."/>
            <person name="Ohishi K."/>
            <person name="Haga S."/>
            <person name="Ohta F."/>
            <person name="Nomoto H."/>
            <person name="Nogata K."/>
            <person name="Morishita T."/>
            <person name="Endo T."/>
            <person name="Shin-I T."/>
            <person name="Takeda H."/>
            <person name="Morishita S."/>
            <person name="Kohara Y."/>
        </authorList>
    </citation>
    <scope>NUCLEOTIDE SEQUENCE [LARGE SCALE GENOMIC DNA]</scope>
    <source>
        <strain>Hd-rR</strain>
    </source>
</reference>
<organism evidence="8 9">
    <name type="scientific">Oryzias latipes</name>
    <name type="common">Japanese rice fish</name>
    <name type="synonym">Japanese killifish</name>
    <dbReference type="NCBI Taxonomy" id="8090"/>
    <lineage>
        <taxon>Eukaryota</taxon>
        <taxon>Metazoa</taxon>
        <taxon>Chordata</taxon>
        <taxon>Craniata</taxon>
        <taxon>Vertebrata</taxon>
        <taxon>Euteleostomi</taxon>
        <taxon>Actinopterygii</taxon>
        <taxon>Neopterygii</taxon>
        <taxon>Teleostei</taxon>
        <taxon>Neoteleostei</taxon>
        <taxon>Acanthomorphata</taxon>
        <taxon>Ovalentaria</taxon>
        <taxon>Atherinomorphae</taxon>
        <taxon>Beloniformes</taxon>
        <taxon>Adrianichthyidae</taxon>
        <taxon>Oryziinae</taxon>
        <taxon>Oryzias</taxon>
    </lineage>
</organism>
<sequence>WKKTELKEKLKQFGHFAPGLYKTNFRTMGGNKISNMEKVYNLTDTTFKFVDREDELDFLYEEFASPRAEMSCGHAVTPMSLTNWCRLLLEKGETRFVCGMSGCDKEWSYEEVCKMALLTPEEKEYFEKTMESIAERESRKNTKSCPECKVPVTRKDESNLSVRCQNCTNKKGRAYEFCWQCLKEWKGPQPRTDHCDNDGCFSEALTTLRNCPDIVFESVPNASGCPCIRACPTCGSLLQHSSKNCKNVVCPRCKVQFCFLCVKVTAECRKLSHSYITCVSGVAPRQTSIPVWHQNPTS</sequence>
<dbReference type="PROSITE" id="PS51873">
    <property type="entry name" value="TRIAD"/>
    <property type="match status" value="1"/>
</dbReference>
<feature type="domain" description="RING-type" evidence="7">
    <location>
        <begin position="52"/>
        <end position="286"/>
    </location>
</feature>
<dbReference type="SUPFAM" id="SSF57850">
    <property type="entry name" value="RING/U-box"/>
    <property type="match status" value="2"/>
</dbReference>
<dbReference type="Ensembl" id="ENSORLT00015008271.1">
    <property type="protein sequence ID" value="ENSORLP00015024311.1"/>
    <property type="gene ID" value="ENSORLG00015004794.1"/>
</dbReference>
<reference evidence="8" key="3">
    <citation type="submission" date="2025-08" db="UniProtKB">
        <authorList>
            <consortium name="Ensembl"/>
        </authorList>
    </citation>
    <scope>IDENTIFICATION</scope>
    <source>
        <strain evidence="8">HSOK</strain>
    </source>
</reference>